<protein>
    <recommendedName>
        <fullName evidence="1">site-specific DNA-methyltransferase (adenine-specific)</fullName>
        <ecNumber evidence="1">2.1.1.72</ecNumber>
    </recommendedName>
</protein>
<dbReference type="GO" id="GO:0009007">
    <property type="term" value="F:site-specific DNA-methyltransferase (adenine-specific) activity"/>
    <property type="evidence" value="ECO:0007669"/>
    <property type="project" value="UniProtKB-EC"/>
</dbReference>
<dbReference type="InterPro" id="IPR047939">
    <property type="entry name" value="BREX_1_PglX"/>
</dbReference>
<name>A0A2T3G5K3_9FIRM</name>
<evidence type="ECO:0000256" key="4">
    <source>
        <dbReference type="ARBA" id="ARBA00022691"/>
    </source>
</evidence>
<dbReference type="InterPro" id="IPR029063">
    <property type="entry name" value="SAM-dependent_MTases_sf"/>
</dbReference>
<dbReference type="PANTHER" id="PTHR33841">
    <property type="entry name" value="DNA METHYLTRANSFERASE YEEA-RELATED"/>
    <property type="match status" value="1"/>
</dbReference>
<evidence type="ECO:0000259" key="6">
    <source>
        <dbReference type="Pfam" id="PF07669"/>
    </source>
</evidence>
<dbReference type="InterPro" id="IPR050953">
    <property type="entry name" value="N4_N6_ade-DNA_methylase"/>
</dbReference>
<dbReference type="SUPFAM" id="SSF53335">
    <property type="entry name" value="S-adenosyl-L-methionine-dependent methyltransferases"/>
    <property type="match status" value="1"/>
</dbReference>
<dbReference type="PROSITE" id="PS00092">
    <property type="entry name" value="N6_MTASE"/>
    <property type="match status" value="1"/>
</dbReference>
<dbReference type="PANTHER" id="PTHR33841:SF1">
    <property type="entry name" value="DNA METHYLTRANSFERASE A"/>
    <property type="match status" value="1"/>
</dbReference>
<dbReference type="InterPro" id="IPR002052">
    <property type="entry name" value="DNA_methylase_N6_adenine_CS"/>
</dbReference>
<keyword evidence="2 7" id="KW-0489">Methyltransferase</keyword>
<dbReference type="GO" id="GO:0003676">
    <property type="term" value="F:nucleic acid binding"/>
    <property type="evidence" value="ECO:0007669"/>
    <property type="project" value="InterPro"/>
</dbReference>
<reference evidence="7 8" key="1">
    <citation type="journal article" date="2019" name="Int. J. Syst. Evol. Microbiol.">
        <title>Faecalibacillus intestinalis gen. nov., sp. nov. and Faecalibacillus faecis sp. nov., isolated from human faeces.</title>
        <authorList>
            <person name="Seo B."/>
            <person name="Jeon K."/>
            <person name="Baek I."/>
            <person name="Lee Y.M."/>
            <person name="Baek K."/>
            <person name="Ko G."/>
        </authorList>
    </citation>
    <scope>NUCLEOTIDE SEQUENCE [LARGE SCALE GENOMIC DNA]</scope>
    <source>
        <strain evidence="7 8">SNUG30099</strain>
    </source>
</reference>
<comment type="caution">
    <text evidence="7">The sequence shown here is derived from an EMBL/GenBank/DDBJ whole genome shotgun (WGS) entry which is preliminary data.</text>
</comment>
<dbReference type="EMBL" id="PYLQ01000003">
    <property type="protein sequence ID" value="PST42798.1"/>
    <property type="molecule type" value="Genomic_DNA"/>
</dbReference>
<dbReference type="Gene3D" id="3.40.50.150">
    <property type="entry name" value="Vaccinia Virus protein VP39"/>
    <property type="match status" value="1"/>
</dbReference>
<dbReference type="Pfam" id="PF07669">
    <property type="entry name" value="Eco57I"/>
    <property type="match status" value="1"/>
</dbReference>
<keyword evidence="3 7" id="KW-0808">Transferase</keyword>
<proteinExistence type="predicted"/>
<dbReference type="InterPro" id="IPR011639">
    <property type="entry name" value="MethylTrfase_TaqI-like_dom"/>
</dbReference>
<sequence length="1185" mass="138370">MNKTAIKNYATWARTELIKKIAQKAYQFEVTETSLPEYNTDSVHGNLLSNEQKQQLNELIIQVKKHGYMHVIEEVAYTWFNRFIALRYMEVNNYLPQRVRVFTNESNELQPEILTDAMHIELDGLDKQKVFKLLEDNNKDELYKYLLLTLCNDMNRYLPEMFSSISDYKTLLLPDNLLEHEGVLFRLVNDMDEDTWSDQVQIIGWLYQYYNSELKDTVMKKKNYTKDDIPAATQLFTPDWIVRYMTENSLGRLWIDGHPNFDHSNWKYYLEEAKQNQDVLEQLNKIKEEHSKLKPEEIRVIDPCMGSGHILVYAFDVLMDIYRDAGWSDRDASKSILENNLYGLEIDERAYHLAYFAIMMKARFYNRRILSCNTEVNLVEIRESNYDVDDDVIEHLGECKNLGYYLLNTFKEAKEFGSILNLDCSIEQLNELVNKLDEVNKISNYGSLIDQADLIKLIDIFNPLLKQAKLLVQKYDVVITNPPYMAPSPKQKPFVQKHYPNSKTDLFAVFIDRNINFSKNKGYISMITQPSLTSLVSFEKLRKYLFSKKLFLSVLHMGRGIFGIDFGSLAFCICNDKIDAYIGKYFKLYNRTFQYITSDSIKELFLNARRDNNVRFDFSTYDTALEINKTNLNTGDKICYDACQNYFLDVPGIPFAYSMTRQMVDSYKNGILKNVFTTREGMATAGNDIFLRLWYEVSFLDINFKCMPYIYNTNTKWVPYNKGGDFRKWYGNNYYIVYWLEDGLAIKNNKDMKTGRVRSHNYNGEYAFRKGLTWSSISAGNISVRWCGEGFLFDSKGAKGFAANDNILYGILAFLNSSVTMEYLKVLAPTMDYKVGDISMLPFSNHLSQKSFLTNVKQCINYSKKDWDSFETSWDFKVHPLVKNHASTIGEAYNLWSKECEDRFNTLKSNEKELNRIFIEIYGLQGELDPYVEDKDVTVRKADLARDIKSFISYAVGCMFGRYSLDVEGLAYAGGEWDNNKYSTFIPDNDDIIPICDEDYFEDDILTMFIEFVKVVYDSDTLEENLQLIANALGGKGTPREVLRNYFLNDFFKDHCNTYQVTGSGKRPIYWLFDSGKKNGFKALVYIHRYTPDLIARMRTGYIHPQQARYRTQIEMLQGQIHDASNSSEKVKLSKQFKKINEQLLELNKYEEVIHHWADKMEPMDLDDGVKVNYAKFQELLAKIK</sequence>
<evidence type="ECO:0000256" key="1">
    <source>
        <dbReference type="ARBA" id="ARBA00011900"/>
    </source>
</evidence>
<evidence type="ECO:0000256" key="5">
    <source>
        <dbReference type="ARBA" id="ARBA00047942"/>
    </source>
</evidence>
<accession>A0A2T3G5K3</accession>
<dbReference type="PRINTS" id="PR00507">
    <property type="entry name" value="N12N6MTFRASE"/>
</dbReference>
<evidence type="ECO:0000313" key="7">
    <source>
        <dbReference type="EMBL" id="PST42798.1"/>
    </source>
</evidence>
<dbReference type="EC" id="2.1.1.72" evidence="1"/>
<dbReference type="GO" id="GO:0006304">
    <property type="term" value="P:DNA modification"/>
    <property type="evidence" value="ECO:0007669"/>
    <property type="project" value="InterPro"/>
</dbReference>
<evidence type="ECO:0000256" key="3">
    <source>
        <dbReference type="ARBA" id="ARBA00022679"/>
    </source>
</evidence>
<evidence type="ECO:0000313" key="8">
    <source>
        <dbReference type="Proteomes" id="UP000240974"/>
    </source>
</evidence>
<comment type="catalytic activity">
    <reaction evidence="5">
        <text>a 2'-deoxyadenosine in DNA + S-adenosyl-L-methionine = an N(6)-methyl-2'-deoxyadenosine in DNA + S-adenosyl-L-homocysteine + H(+)</text>
        <dbReference type="Rhea" id="RHEA:15197"/>
        <dbReference type="Rhea" id="RHEA-COMP:12418"/>
        <dbReference type="Rhea" id="RHEA-COMP:12419"/>
        <dbReference type="ChEBI" id="CHEBI:15378"/>
        <dbReference type="ChEBI" id="CHEBI:57856"/>
        <dbReference type="ChEBI" id="CHEBI:59789"/>
        <dbReference type="ChEBI" id="CHEBI:90615"/>
        <dbReference type="ChEBI" id="CHEBI:90616"/>
        <dbReference type="EC" id="2.1.1.72"/>
    </reaction>
</comment>
<feature type="domain" description="Type II methyltransferase M.TaqI-like" evidence="6">
    <location>
        <begin position="339"/>
        <end position="560"/>
    </location>
</feature>
<dbReference type="NCBIfam" id="NF033452">
    <property type="entry name" value="BREX_1_MTaseX"/>
    <property type="match status" value="1"/>
</dbReference>
<evidence type="ECO:0000256" key="2">
    <source>
        <dbReference type="ARBA" id="ARBA00022603"/>
    </source>
</evidence>
<dbReference type="RefSeq" id="WP_107029378.1">
    <property type="nucleotide sequence ID" value="NZ_JAQEZV010000003.1"/>
</dbReference>
<keyword evidence="8" id="KW-1185">Reference proteome</keyword>
<keyword evidence="4" id="KW-0949">S-adenosyl-L-methionine</keyword>
<dbReference type="Proteomes" id="UP000240974">
    <property type="component" value="Unassembled WGS sequence"/>
</dbReference>
<dbReference type="GO" id="GO:0032259">
    <property type="term" value="P:methylation"/>
    <property type="evidence" value="ECO:0007669"/>
    <property type="project" value="UniProtKB-KW"/>
</dbReference>
<dbReference type="AlphaFoldDB" id="A0A2T3G5K3"/>
<gene>
    <name evidence="7" type="ORF">C7U54_03870</name>
</gene>
<organism evidence="7 8">
    <name type="scientific">Faecalibacillus intestinalis</name>
    <dbReference type="NCBI Taxonomy" id="1982626"/>
    <lineage>
        <taxon>Bacteria</taxon>
        <taxon>Bacillati</taxon>
        <taxon>Bacillota</taxon>
        <taxon>Erysipelotrichia</taxon>
        <taxon>Erysipelotrichales</taxon>
        <taxon>Coprobacillaceae</taxon>
        <taxon>Faecalibacillus</taxon>
    </lineage>
</organism>